<reference evidence="2" key="1">
    <citation type="submission" date="2015-07" db="EMBL/GenBank/DDBJ databases">
        <title>Draft genome sequence of Acetobacterium bakii DSM 8293, a potential psychrophilic chemical producer through syngas fermentation.</title>
        <authorList>
            <person name="Song Y."/>
            <person name="Hwang S."/>
            <person name="Cho B.-K."/>
        </authorList>
    </citation>
    <scope>NUCLEOTIDE SEQUENCE [LARGE SCALE GENOMIC DNA]</scope>
    <source>
        <strain evidence="2">DSM 8239</strain>
    </source>
</reference>
<proteinExistence type="predicted"/>
<dbReference type="RefSeq" id="WP_050739365.1">
    <property type="nucleotide sequence ID" value="NZ_LGYO01000011.1"/>
</dbReference>
<dbReference type="Pfam" id="PF18845">
    <property type="entry name" value="baeRF_family3"/>
    <property type="match status" value="1"/>
</dbReference>
<protein>
    <submittedName>
        <fullName evidence="1">Uncharacterized protein</fullName>
    </submittedName>
</protein>
<dbReference type="STRING" id="52689.AKG39_05490"/>
<accession>A0A0L6U2N0</accession>
<gene>
    <name evidence="1" type="ORF">AKG39_05490</name>
</gene>
<dbReference type="InterPro" id="IPR041289">
    <property type="entry name" value="Bact_RF_family3"/>
</dbReference>
<dbReference type="Proteomes" id="UP000036873">
    <property type="component" value="Unassembled WGS sequence"/>
</dbReference>
<sequence length="378" mass="43248">MKYQITKEFPHPIMDKGKSPVVSIYIDTNIKKPDRLENAINFKNLVKEVKESLKDKTYRGFKDLFTLFDELERDALFWAGVTEGMAILGDEEECVVYKLPISVGNRAIVADNFYLKPLLKNYQSSGLYHVLGLNRERISLFEADRDGIHQIELDEKDSTLEGVLGDEKTSPHLIAASMGGDQFRYHGQGGAKAEKKVDQEKFFKYISGFIQEQYSNPYKIPLILVGLDQHQGEFRKISKNPYMIAESIKGDIESMDEKMLYEKVQEVMKIIFKQQMDERTERFFEAHARDLASDDVVQIARAITEDRVAELYLEENKVHPGQYDPNLGSITEGDLEEPNIGDIYDSMAEAVLSRGGEVLILEREDMPTESDIAGIYRY</sequence>
<comment type="caution">
    <text evidence="1">The sequence shown here is derived from an EMBL/GenBank/DDBJ whole genome shotgun (WGS) entry which is preliminary data.</text>
</comment>
<dbReference type="EMBL" id="LGYO01000011">
    <property type="protein sequence ID" value="KNZ42607.1"/>
    <property type="molecule type" value="Genomic_DNA"/>
</dbReference>
<evidence type="ECO:0000313" key="1">
    <source>
        <dbReference type="EMBL" id="KNZ42607.1"/>
    </source>
</evidence>
<dbReference type="OrthoDB" id="4393931at2"/>
<evidence type="ECO:0000313" key="2">
    <source>
        <dbReference type="Proteomes" id="UP000036873"/>
    </source>
</evidence>
<name>A0A0L6U2N0_9FIRM</name>
<organism evidence="1 2">
    <name type="scientific">Acetobacterium bakii</name>
    <dbReference type="NCBI Taxonomy" id="52689"/>
    <lineage>
        <taxon>Bacteria</taxon>
        <taxon>Bacillati</taxon>
        <taxon>Bacillota</taxon>
        <taxon>Clostridia</taxon>
        <taxon>Eubacteriales</taxon>
        <taxon>Eubacteriaceae</taxon>
        <taxon>Acetobacterium</taxon>
    </lineage>
</organism>
<dbReference type="AlphaFoldDB" id="A0A0L6U2N0"/>
<keyword evidence="2" id="KW-1185">Reference proteome</keyword>